<dbReference type="Gene3D" id="3.40.50.11610">
    <property type="entry name" value="Multifunctional 2-oxoglutarate metabolism enzyme, C-terminal domain"/>
    <property type="match status" value="1"/>
</dbReference>
<evidence type="ECO:0000313" key="10">
    <source>
        <dbReference type="EMBL" id="WZN65163.1"/>
    </source>
</evidence>
<dbReference type="Pfam" id="PF00676">
    <property type="entry name" value="E1_dh"/>
    <property type="match status" value="1"/>
</dbReference>
<dbReference type="PANTHER" id="PTHR23152:SF4">
    <property type="entry name" value="2-OXOADIPATE DEHYDROGENASE COMPLEX COMPONENT E1"/>
    <property type="match status" value="1"/>
</dbReference>
<dbReference type="PANTHER" id="PTHR23152">
    <property type="entry name" value="2-OXOGLUTARATE DEHYDROGENASE"/>
    <property type="match status" value="1"/>
</dbReference>
<gene>
    <name evidence="10" type="ORF">HKI87_11g67200</name>
</gene>
<dbReference type="Pfam" id="PF16870">
    <property type="entry name" value="OxoGdeHyase_C"/>
    <property type="match status" value="1"/>
</dbReference>
<accession>A0AAX4PGF8</accession>
<dbReference type="Gene3D" id="3.40.50.970">
    <property type="match status" value="1"/>
</dbReference>
<evidence type="ECO:0000256" key="4">
    <source>
        <dbReference type="ARBA" id="ARBA00023002"/>
    </source>
</evidence>
<dbReference type="InterPro" id="IPR042179">
    <property type="entry name" value="KGD_C_sf"/>
</dbReference>
<keyword evidence="4" id="KW-0560">Oxidoreductase</keyword>
<evidence type="ECO:0000313" key="11">
    <source>
        <dbReference type="Proteomes" id="UP001472866"/>
    </source>
</evidence>
<reference evidence="10 11" key="1">
    <citation type="submission" date="2024-03" db="EMBL/GenBank/DDBJ databases">
        <title>Complete genome sequence of the green alga Chloropicon roscoffensis RCC1871.</title>
        <authorList>
            <person name="Lemieux C."/>
            <person name="Pombert J.-F."/>
            <person name="Otis C."/>
            <person name="Turmel M."/>
        </authorList>
    </citation>
    <scope>NUCLEOTIDE SEQUENCE [LARGE SCALE GENOMIC DNA]</scope>
    <source>
        <strain evidence="10 11">RCC1871</strain>
    </source>
</reference>
<organism evidence="10 11">
    <name type="scientific">Chloropicon roscoffensis</name>
    <dbReference type="NCBI Taxonomy" id="1461544"/>
    <lineage>
        <taxon>Eukaryota</taxon>
        <taxon>Viridiplantae</taxon>
        <taxon>Chlorophyta</taxon>
        <taxon>Chloropicophyceae</taxon>
        <taxon>Chloropicales</taxon>
        <taxon>Chloropicaceae</taxon>
        <taxon>Chloropicon</taxon>
    </lineage>
</organism>
<comment type="cofactor">
    <cofactor evidence="1">
        <name>thiamine diphosphate</name>
        <dbReference type="ChEBI" id="CHEBI:58937"/>
    </cofactor>
</comment>
<evidence type="ECO:0000256" key="2">
    <source>
        <dbReference type="ARBA" id="ARBA00006936"/>
    </source>
</evidence>
<comment type="function">
    <text evidence="6">The 2-oxoglutarate dehydrogenase complex catalyzes the overall conversion of 2-oxoglutarate to succinyl-CoA and CO(2). It contains multiple copies of three enzymatic components: 2-oxoglutarate dehydrogenase (E1), dihydrolipoamide succinyltransferase (E2) and lipoamide dehydrogenase (E3).</text>
</comment>
<dbReference type="NCBIfam" id="TIGR00239">
    <property type="entry name" value="2oxo_dh_E1"/>
    <property type="match status" value="1"/>
</dbReference>
<evidence type="ECO:0000259" key="9">
    <source>
        <dbReference type="SMART" id="SM00861"/>
    </source>
</evidence>
<dbReference type="Gene3D" id="1.10.287.1150">
    <property type="entry name" value="TPP helical domain"/>
    <property type="match status" value="1"/>
</dbReference>
<sequence>MALLLTYLKGGLGSEAVKVPFRTFNTARASDGTSVLRNLFLETTGKANSRWGSRELHKTVNSASKAGAPAPAAVPMNQLMDDFVNGSTANYIEDLERRYVEDPESVPGSWADFFRRLESGESPDSLSQAYSQYASTSIAATSASSALALQKSIGVTLLIRAYQTQGHLLAKLDPLELDVRPMQQDLDPAAYGFTEQDWDLEMSVDNPEFAGLFDPKDGKSTYTLREIVNRLRNVYCQSIGYEYNYISDKERCDWLRHHIESQPYEFSVAEKTVVFDRLAWSVMFENFLSNKYTASKRFGLEGGETLIPGMKTLIDGLAEGGCETVVIGMPHRGRLNVLANVVRKPLAQIFSEFSGGLKPITEEGDKTDLYSGSGDVKYHLGTSYDRPTLSGKAIHLSLLANPSHLEAVAPVVNGKVRAKQYYLNDSDRSKVCGIILHGDGSHSGQGVVYETYDMSALPEYTTGGSIHIVVNNQVAFTTDPKFSRSSPYCTDVAKALDAPIFHVNGDDVEAVCKVMKLAAEWRQKWKTDVVVDIVCYRKHGHNEIDEPMFTQPLMYNAIKKHPNPLEVYKQRLLSEKSMTGEETEGIEKKINNIMSSEFENAKSYQPKARDWLSSHWEGFKGPDQVARMRNTGVPMEILKRIGKNVTTLPDEFNPHRQVKKNYENRKKAIETGEGIDWATGEMLAYGTLVHEGNHVRLSGQDVERGTFTHRHAVLHDQKTGARYIPLDHVRMGQHPKQFTVSNSALSEFGVLGFELGYSMQDPNSLVIWEAQFGDFANGAQPMFDQFLSSGEAKWLRQSGLVVQLPHGYDGQGPEHSSARLERFLQMSDDDPYVIPEGLENPDVDLFFRGKHVIAQHQNHNWAVVNVTTPANFFHCLRRQVHRQFRKPLIVMSPKNLLRHPQCKSPLTDFDDELSDDNDLQGIRFRRLIMDESVVSRHPHPPTEDAVKRLVLCSGKIYYEIAQEREKRGLKDDIHICRLEQISPFPYDLVLRELRRYPNAEVMWCQEEPMNMGSYSYVEPRLYTCMKTLGLPLNWPLPYAGRATSAATATGFAEIHASEQNGLINKALTLD</sequence>
<dbReference type="PIRSF" id="PIRSF000157">
    <property type="entry name" value="Oxoglu_dh_E1"/>
    <property type="match status" value="1"/>
</dbReference>
<dbReference type="GO" id="GO:0030976">
    <property type="term" value="F:thiamine pyrophosphate binding"/>
    <property type="evidence" value="ECO:0007669"/>
    <property type="project" value="InterPro"/>
</dbReference>
<dbReference type="GO" id="GO:0006099">
    <property type="term" value="P:tricarboxylic acid cycle"/>
    <property type="evidence" value="ECO:0007669"/>
    <property type="project" value="TreeGrafter"/>
</dbReference>
<evidence type="ECO:0000256" key="6">
    <source>
        <dbReference type="ARBA" id="ARBA00037426"/>
    </source>
</evidence>
<dbReference type="SMART" id="SM00861">
    <property type="entry name" value="Transket_pyr"/>
    <property type="match status" value="1"/>
</dbReference>
<dbReference type="EMBL" id="CP151511">
    <property type="protein sequence ID" value="WZN65163.1"/>
    <property type="molecule type" value="Genomic_DNA"/>
</dbReference>
<dbReference type="GO" id="GO:0005739">
    <property type="term" value="C:mitochondrion"/>
    <property type="evidence" value="ECO:0007669"/>
    <property type="project" value="TreeGrafter"/>
</dbReference>
<dbReference type="Gene3D" id="3.40.50.12470">
    <property type="match status" value="1"/>
</dbReference>
<name>A0AAX4PGF8_9CHLO</name>
<dbReference type="InterPro" id="IPR032106">
    <property type="entry name" value="2-oxogl_dehyd_N"/>
</dbReference>
<evidence type="ECO:0000256" key="7">
    <source>
        <dbReference type="ARBA" id="ARBA00040267"/>
    </source>
</evidence>
<dbReference type="InterPro" id="IPR011603">
    <property type="entry name" value="2oxoglutarate_DH_E1"/>
</dbReference>
<proteinExistence type="inferred from homology"/>
<dbReference type="FunFam" id="3.40.50.12470:FF:000003">
    <property type="entry name" value="2-oxoglutarate dehydrogenase E1 component"/>
    <property type="match status" value="1"/>
</dbReference>
<feature type="domain" description="Transketolase-like pyrimidine-binding" evidence="9">
    <location>
        <begin position="675"/>
        <end position="899"/>
    </location>
</feature>
<dbReference type="AlphaFoldDB" id="A0AAX4PGF8"/>
<keyword evidence="5" id="KW-0786">Thiamine pyrophosphate</keyword>
<keyword evidence="11" id="KW-1185">Reference proteome</keyword>
<dbReference type="GO" id="GO:0045252">
    <property type="term" value="C:oxoglutarate dehydrogenase complex"/>
    <property type="evidence" value="ECO:0007669"/>
    <property type="project" value="TreeGrafter"/>
</dbReference>
<evidence type="ECO:0000256" key="5">
    <source>
        <dbReference type="ARBA" id="ARBA00023052"/>
    </source>
</evidence>
<dbReference type="GO" id="GO:0004591">
    <property type="term" value="F:oxoglutarate dehydrogenase (succinyl-transferring) activity"/>
    <property type="evidence" value="ECO:0007669"/>
    <property type="project" value="UniProtKB-EC"/>
</dbReference>
<dbReference type="Pfam" id="PF16078">
    <property type="entry name" value="2-oxogl_dehyd_N"/>
    <property type="match status" value="1"/>
</dbReference>
<evidence type="ECO:0000256" key="8">
    <source>
        <dbReference type="ARBA" id="ARBA00042984"/>
    </source>
</evidence>
<dbReference type="SUPFAM" id="SSF52518">
    <property type="entry name" value="Thiamin diphosphate-binding fold (THDP-binding)"/>
    <property type="match status" value="2"/>
</dbReference>
<protein>
    <recommendedName>
        <fullName evidence="7">2-oxoglutarate dehydrogenase, mitochondrial</fullName>
        <ecNumber evidence="3">1.2.4.2</ecNumber>
    </recommendedName>
    <alternativeName>
        <fullName evidence="8">2-oxoglutarate dehydrogenase complex component E1</fullName>
    </alternativeName>
</protein>
<dbReference type="CDD" id="cd02016">
    <property type="entry name" value="TPP_E1_OGDC_like"/>
    <property type="match status" value="1"/>
</dbReference>
<dbReference type="EC" id="1.2.4.2" evidence="3"/>
<comment type="similarity">
    <text evidence="2">Belongs to the alpha-ketoglutarate dehydrogenase family.</text>
</comment>
<dbReference type="InterPro" id="IPR029061">
    <property type="entry name" value="THDP-binding"/>
</dbReference>
<dbReference type="Proteomes" id="UP001472866">
    <property type="component" value="Chromosome 11"/>
</dbReference>
<evidence type="ECO:0000256" key="3">
    <source>
        <dbReference type="ARBA" id="ARBA00012280"/>
    </source>
</evidence>
<dbReference type="InterPro" id="IPR031717">
    <property type="entry name" value="ODO-1/KGD_C"/>
</dbReference>
<dbReference type="NCBIfam" id="NF006914">
    <property type="entry name" value="PRK09404.1"/>
    <property type="match status" value="1"/>
</dbReference>
<evidence type="ECO:0000256" key="1">
    <source>
        <dbReference type="ARBA" id="ARBA00001964"/>
    </source>
</evidence>
<dbReference type="Pfam" id="PF02779">
    <property type="entry name" value="Transket_pyr"/>
    <property type="match status" value="1"/>
</dbReference>
<dbReference type="InterPro" id="IPR001017">
    <property type="entry name" value="DH_E1"/>
</dbReference>
<dbReference type="InterPro" id="IPR005475">
    <property type="entry name" value="Transketolase-like_Pyr-bd"/>
</dbReference>